<feature type="region of interest" description="Disordered" evidence="1">
    <location>
        <begin position="25"/>
        <end position="44"/>
    </location>
</feature>
<dbReference type="AlphaFoldDB" id="A0A068RQP4"/>
<dbReference type="Proteomes" id="UP000027586">
    <property type="component" value="Unassembled WGS sequence"/>
</dbReference>
<keyword evidence="3" id="KW-1185">Reference proteome</keyword>
<evidence type="ECO:0000313" key="2">
    <source>
        <dbReference type="EMBL" id="CDH51947.1"/>
    </source>
</evidence>
<gene>
    <name evidence="2" type="ORF">LCOR_03491.1</name>
</gene>
<dbReference type="EMBL" id="CBTN010000011">
    <property type="protein sequence ID" value="CDH51947.1"/>
    <property type="molecule type" value="Genomic_DNA"/>
</dbReference>
<accession>A0A068RQP4</accession>
<comment type="caution">
    <text evidence="2">The sequence shown here is derived from an EMBL/GenBank/DDBJ whole genome shotgun (WGS) entry which is preliminary data.</text>
</comment>
<evidence type="ECO:0000313" key="3">
    <source>
        <dbReference type="Proteomes" id="UP000027586"/>
    </source>
</evidence>
<protein>
    <submittedName>
        <fullName evidence="2">Uncharacterized protein</fullName>
    </submittedName>
</protein>
<proteinExistence type="predicted"/>
<name>A0A068RQP4_9FUNG</name>
<evidence type="ECO:0000256" key="1">
    <source>
        <dbReference type="SAM" id="MobiDB-lite"/>
    </source>
</evidence>
<organism evidence="2 3">
    <name type="scientific">Lichtheimia corymbifera JMRC:FSU:9682</name>
    <dbReference type="NCBI Taxonomy" id="1263082"/>
    <lineage>
        <taxon>Eukaryota</taxon>
        <taxon>Fungi</taxon>
        <taxon>Fungi incertae sedis</taxon>
        <taxon>Mucoromycota</taxon>
        <taxon>Mucoromycotina</taxon>
        <taxon>Mucoromycetes</taxon>
        <taxon>Mucorales</taxon>
        <taxon>Lichtheimiaceae</taxon>
        <taxon>Lichtheimia</taxon>
    </lineage>
</organism>
<dbReference type="VEuPathDB" id="FungiDB:LCOR_03491.1"/>
<reference evidence="2" key="1">
    <citation type="submission" date="2013-08" db="EMBL/GenBank/DDBJ databases">
        <title>Gene expansion shapes genome architecture in the human pathogen Lichtheimia corymbifera: an evolutionary genomics analysis in the ancient terrestrial Mucorales (Mucoromycotina).</title>
        <authorList>
            <person name="Schwartze V.U."/>
            <person name="Winter S."/>
            <person name="Shelest E."/>
            <person name="Marcet-Houben M."/>
            <person name="Horn F."/>
            <person name="Wehner S."/>
            <person name="Hoffmann K."/>
            <person name="Riege K."/>
            <person name="Sammeth M."/>
            <person name="Nowrousian M."/>
            <person name="Valiante V."/>
            <person name="Linde J."/>
            <person name="Jacobsen I.D."/>
            <person name="Marz M."/>
            <person name="Brakhage A.A."/>
            <person name="Gabaldon T."/>
            <person name="Bocker S."/>
            <person name="Voigt K."/>
        </authorList>
    </citation>
    <scope>NUCLEOTIDE SEQUENCE [LARGE SCALE GENOMIC DNA]</scope>
    <source>
        <strain evidence="2">FSU 9682</strain>
    </source>
</reference>
<feature type="compositionally biased region" description="Basic and acidic residues" evidence="1">
    <location>
        <begin position="25"/>
        <end position="37"/>
    </location>
</feature>
<sequence length="108" mass="12459">MLYDAMDPNQGGMLKTLRVAMDHGDQQEQHGYKETSSQDHWSSGTGWPSRNILTNIKNQSIASLVPRLALLQYHPPFVASLHIIIFQYYIHEFTHFLIKRACFLCLIN</sequence>